<keyword evidence="3" id="KW-0472">Membrane</keyword>
<keyword evidence="1" id="KW-0805">Transcription regulation</keyword>
<organism evidence="4 5">
    <name type="scientific">Paractinoplanes globisporus</name>
    <dbReference type="NCBI Taxonomy" id="113565"/>
    <lineage>
        <taxon>Bacteria</taxon>
        <taxon>Bacillati</taxon>
        <taxon>Actinomycetota</taxon>
        <taxon>Actinomycetes</taxon>
        <taxon>Micromonosporales</taxon>
        <taxon>Micromonosporaceae</taxon>
        <taxon>Paractinoplanes</taxon>
    </lineage>
</organism>
<feature type="transmembrane region" description="Helical" evidence="3">
    <location>
        <begin position="165"/>
        <end position="186"/>
    </location>
</feature>
<evidence type="ECO:0008006" key="6">
    <source>
        <dbReference type="Google" id="ProtNLM"/>
    </source>
</evidence>
<dbReference type="RefSeq" id="WP_020509880.1">
    <property type="nucleotide sequence ID" value="NZ_JBIAZU010000004.1"/>
</dbReference>
<keyword evidence="2" id="KW-0804">Transcription</keyword>
<keyword evidence="5" id="KW-1185">Reference proteome</keyword>
<feature type="transmembrane region" description="Helical" evidence="3">
    <location>
        <begin position="243"/>
        <end position="266"/>
    </location>
</feature>
<proteinExistence type="predicted"/>
<dbReference type="Gene3D" id="1.10.10.1320">
    <property type="entry name" value="Anti-sigma factor, zinc-finger domain"/>
    <property type="match status" value="1"/>
</dbReference>
<feature type="transmembrane region" description="Helical" evidence="3">
    <location>
        <begin position="192"/>
        <end position="211"/>
    </location>
</feature>
<dbReference type="Proteomes" id="UP001602245">
    <property type="component" value="Unassembled WGS sequence"/>
</dbReference>
<protein>
    <recommendedName>
        <fullName evidence="6">Zinc-finger domain-containing protein</fullName>
    </recommendedName>
</protein>
<evidence type="ECO:0000256" key="1">
    <source>
        <dbReference type="ARBA" id="ARBA00023015"/>
    </source>
</evidence>
<dbReference type="EMBL" id="JBIAZU010000004">
    <property type="protein sequence ID" value="MFF5291999.1"/>
    <property type="molecule type" value="Genomic_DNA"/>
</dbReference>
<comment type="caution">
    <text evidence="4">The sequence shown here is derived from an EMBL/GenBank/DDBJ whole genome shotgun (WGS) entry which is preliminary data.</text>
</comment>
<dbReference type="InterPro" id="IPR041916">
    <property type="entry name" value="Anti_sigma_zinc_sf"/>
</dbReference>
<reference evidence="4 5" key="1">
    <citation type="submission" date="2024-10" db="EMBL/GenBank/DDBJ databases">
        <title>The Natural Products Discovery Center: Release of the First 8490 Sequenced Strains for Exploring Actinobacteria Biosynthetic Diversity.</title>
        <authorList>
            <person name="Kalkreuter E."/>
            <person name="Kautsar S.A."/>
            <person name="Yang D."/>
            <person name="Bader C.D."/>
            <person name="Teijaro C.N."/>
            <person name="Fluegel L."/>
            <person name="Davis C.M."/>
            <person name="Simpson J.R."/>
            <person name="Lauterbach L."/>
            <person name="Steele A.D."/>
            <person name="Gui C."/>
            <person name="Meng S."/>
            <person name="Li G."/>
            <person name="Viehrig K."/>
            <person name="Ye F."/>
            <person name="Su P."/>
            <person name="Kiefer A.F."/>
            <person name="Nichols A."/>
            <person name="Cepeda A.J."/>
            <person name="Yan W."/>
            <person name="Fan B."/>
            <person name="Jiang Y."/>
            <person name="Adhikari A."/>
            <person name="Zheng C.-J."/>
            <person name="Schuster L."/>
            <person name="Cowan T.M."/>
            <person name="Smanski M.J."/>
            <person name="Chevrette M.G."/>
            <person name="De Carvalho L.P.S."/>
            <person name="Shen B."/>
        </authorList>
    </citation>
    <scope>NUCLEOTIDE SEQUENCE [LARGE SCALE GENOMIC DNA]</scope>
    <source>
        <strain evidence="4 5">NPDC000087</strain>
    </source>
</reference>
<feature type="transmembrane region" description="Helical" evidence="3">
    <location>
        <begin position="123"/>
        <end position="144"/>
    </location>
</feature>
<keyword evidence="3" id="KW-0812">Transmembrane</keyword>
<gene>
    <name evidence="4" type="ORF">ACFY35_21370</name>
</gene>
<sequence>MTGEVRMTVWHLDPEAIRRYAQGAAPPELAASAEAHLMRCATCRDAIASHVDTRRVEAIWREVVDRADAPRPSWPERILARLGVGEATARLVAATPTLRGPWLLGIAGVLALSVWAAQVDERLLRMLLVAAPLGPLAGVAVAFAGGLDPTREIGLAAPYSGLRLLLIRTAAVLGVTVPIVAAAGLALPGSHWLAAAWLLPTAGLTCAALALTARMTPVVAVGVVATAWVLVTTPTAMAGHLDLAFGVGAQIFWLAVAVGGGLWLAVTRNTVTIKLGRSA</sequence>
<name>A0ABW6WFB7_9ACTN</name>
<feature type="transmembrane region" description="Helical" evidence="3">
    <location>
        <begin position="100"/>
        <end position="117"/>
    </location>
</feature>
<accession>A0ABW6WFB7</accession>
<keyword evidence="3" id="KW-1133">Transmembrane helix</keyword>
<evidence type="ECO:0000313" key="4">
    <source>
        <dbReference type="EMBL" id="MFF5291999.1"/>
    </source>
</evidence>
<evidence type="ECO:0000313" key="5">
    <source>
        <dbReference type="Proteomes" id="UP001602245"/>
    </source>
</evidence>
<feature type="transmembrane region" description="Helical" evidence="3">
    <location>
        <begin position="218"/>
        <end position="237"/>
    </location>
</feature>
<evidence type="ECO:0000256" key="3">
    <source>
        <dbReference type="SAM" id="Phobius"/>
    </source>
</evidence>
<evidence type="ECO:0000256" key="2">
    <source>
        <dbReference type="ARBA" id="ARBA00023163"/>
    </source>
</evidence>